<dbReference type="PROSITE" id="PS50181">
    <property type="entry name" value="FBOX"/>
    <property type="match status" value="1"/>
</dbReference>
<proteinExistence type="predicted"/>
<gene>
    <name evidence="2" type="ORF">B9Z55_027010</name>
</gene>
<dbReference type="InterPro" id="IPR002900">
    <property type="entry name" value="DUF38/FTH_CAE_spp"/>
</dbReference>
<dbReference type="CDD" id="cd22150">
    <property type="entry name" value="F-box_CeFBXA-like"/>
    <property type="match status" value="1"/>
</dbReference>
<dbReference type="PANTHER" id="PTHR23015:SF4">
    <property type="entry name" value="DUF38 DOMAIN-CONTAINING PROTEIN-RELATED"/>
    <property type="match status" value="1"/>
</dbReference>
<feature type="domain" description="F-box" evidence="1">
    <location>
        <begin position="74"/>
        <end position="121"/>
    </location>
</feature>
<dbReference type="InterPro" id="IPR041426">
    <property type="entry name" value="Mos1_HTH"/>
</dbReference>
<sequence>MGSIPEFLKSNDHHLKFCILYEVALKKPIFDSYRKFCNAVGPDAMEYRDFEFWYHRFRLGKLDFNYDRSADPVAKTLMDMPVNLMRKITKELDPFERISLRSTSRAIKELSDSIPSVFERIYVTKSAKEVQWELHEKLFECRNNGTGCLFQKTKLYEENYIKKSLEYLSPVFKIPKIQVNYLYLRKMEERHGFFERRRETPDLDGLLSVPIQVKDVQFDGYDVNRVMHFLSAMKPGHLESIDLGFDGKWIDRENFKVIFETDQFQQAKTVDIGWDVEFHLEDLVNFSHLKSFACRLQDDIGPEEILRVPDIVSTFIQFEVCVLLFYYDQQTYPMERFSEALGVEIPEGPLEKFSHRYQIPQSNEYLKFEITDKGTEFFIVIRKIQ</sequence>
<accession>A0A2G5SIH5</accession>
<evidence type="ECO:0000313" key="3">
    <source>
        <dbReference type="Proteomes" id="UP000230233"/>
    </source>
</evidence>
<dbReference type="SMART" id="SM00256">
    <property type="entry name" value="FBOX"/>
    <property type="match status" value="1"/>
</dbReference>
<evidence type="ECO:0000259" key="1">
    <source>
        <dbReference type="PROSITE" id="PS50181"/>
    </source>
</evidence>
<dbReference type="InterPro" id="IPR001810">
    <property type="entry name" value="F-box_dom"/>
</dbReference>
<protein>
    <recommendedName>
        <fullName evidence="1">F-box domain-containing protein</fullName>
    </recommendedName>
</protein>
<reference evidence="3" key="1">
    <citation type="submission" date="2017-10" db="EMBL/GenBank/DDBJ databases">
        <title>Rapid genome shrinkage in a self-fertile nematode reveals novel sperm competition proteins.</title>
        <authorList>
            <person name="Yin D."/>
            <person name="Schwarz E.M."/>
            <person name="Thomas C.G."/>
            <person name="Felde R.L."/>
            <person name="Korf I.F."/>
            <person name="Cutter A.D."/>
            <person name="Schartner C.M."/>
            <person name="Ralston E.J."/>
            <person name="Meyer B.J."/>
            <person name="Haag E.S."/>
        </authorList>
    </citation>
    <scope>NUCLEOTIDE SEQUENCE [LARGE SCALE GENOMIC DNA]</scope>
    <source>
        <strain evidence="3">JU1422</strain>
    </source>
</reference>
<dbReference type="Gene3D" id="1.10.10.1450">
    <property type="match status" value="1"/>
</dbReference>
<evidence type="ECO:0000313" key="2">
    <source>
        <dbReference type="EMBL" id="PIC14838.1"/>
    </source>
</evidence>
<dbReference type="Pfam" id="PF17906">
    <property type="entry name" value="HTH_48"/>
    <property type="match status" value="1"/>
</dbReference>
<dbReference type="PANTHER" id="PTHR23015">
    <property type="entry name" value="UNCHARACTERIZED C.ELEGANS PROTEIN"/>
    <property type="match status" value="1"/>
</dbReference>
<organism evidence="2 3">
    <name type="scientific">Caenorhabditis nigoni</name>
    <dbReference type="NCBI Taxonomy" id="1611254"/>
    <lineage>
        <taxon>Eukaryota</taxon>
        <taxon>Metazoa</taxon>
        <taxon>Ecdysozoa</taxon>
        <taxon>Nematoda</taxon>
        <taxon>Chromadorea</taxon>
        <taxon>Rhabditida</taxon>
        <taxon>Rhabditina</taxon>
        <taxon>Rhabditomorpha</taxon>
        <taxon>Rhabditoidea</taxon>
        <taxon>Rhabditidae</taxon>
        <taxon>Peloderinae</taxon>
        <taxon>Caenorhabditis</taxon>
    </lineage>
</organism>
<dbReference type="AlphaFoldDB" id="A0A2G5SIH5"/>
<dbReference type="EMBL" id="PDUG01000007">
    <property type="protein sequence ID" value="PIC14838.1"/>
    <property type="molecule type" value="Genomic_DNA"/>
</dbReference>
<keyword evidence="3" id="KW-1185">Reference proteome</keyword>
<comment type="caution">
    <text evidence="2">The sequence shown here is derived from an EMBL/GenBank/DDBJ whole genome shotgun (WGS) entry which is preliminary data.</text>
</comment>
<dbReference type="GO" id="GO:0045087">
    <property type="term" value="P:innate immune response"/>
    <property type="evidence" value="ECO:0007669"/>
    <property type="project" value="TreeGrafter"/>
</dbReference>
<dbReference type="Proteomes" id="UP000230233">
    <property type="component" value="Unassembled WGS sequence"/>
</dbReference>
<dbReference type="InterPro" id="IPR040161">
    <property type="entry name" value="FB224"/>
</dbReference>
<name>A0A2G5SIH5_9PELO</name>
<dbReference type="Pfam" id="PF00646">
    <property type="entry name" value="F-box"/>
    <property type="match status" value="1"/>
</dbReference>
<dbReference type="Pfam" id="PF01827">
    <property type="entry name" value="FTH"/>
    <property type="match status" value="1"/>
</dbReference>